<reference evidence="2" key="2">
    <citation type="submission" date="2015-06" db="UniProtKB">
        <authorList>
            <consortium name="EnsemblPlants"/>
        </authorList>
    </citation>
    <scope>IDENTIFICATION</scope>
    <source>
        <strain evidence="2">DM1-3 516 R44</strain>
    </source>
</reference>
<dbReference type="AlphaFoldDB" id="M0ZUA6"/>
<evidence type="ECO:0000313" key="3">
    <source>
        <dbReference type="Proteomes" id="UP000011115"/>
    </source>
</evidence>
<protein>
    <submittedName>
        <fullName evidence="2">Retrotransposon gag protein</fullName>
    </submittedName>
</protein>
<feature type="region of interest" description="Disordered" evidence="1">
    <location>
        <begin position="143"/>
        <end position="166"/>
    </location>
</feature>
<sequence>MIKKVGHQALSLRGVFQAPEPTQLVQSVGQEGNNSRAQSTTSAAPTGCPTQQGNSCTNRLYALQARQDQEDSPDVVSGTLQVFDLDVYALLDPGATLSFVTPYIAVKFDVSPETLSESFSISTLVGDPVIARLVYRNCPVTGQEGNNSRAQSTTSAAPTGCPTQQGNSCTNRLYALQARQDQEDSPDVVSGTLQVFDLDVYALLDPGATLSFVTPYIAVKFDVSPETLSESFSISTLVGDPVIARLVYRNCPVTRICKLLELSSVKNQLPGFSSRGCSSLPLFQLVNLHSRTNGPEVVSSHITHRSALDLQFSSISGKSSFFED</sequence>
<accession>M0ZUA6</accession>
<keyword evidence="3" id="KW-1185">Reference proteome</keyword>
<dbReference type="HOGENOM" id="CLU_858947_0_0_1"/>
<dbReference type="Proteomes" id="UP000011115">
    <property type="component" value="Unassembled WGS sequence"/>
</dbReference>
<name>M0ZUA6_SOLTU</name>
<organism evidence="2 3">
    <name type="scientific">Solanum tuberosum</name>
    <name type="common">Potato</name>
    <dbReference type="NCBI Taxonomy" id="4113"/>
    <lineage>
        <taxon>Eukaryota</taxon>
        <taxon>Viridiplantae</taxon>
        <taxon>Streptophyta</taxon>
        <taxon>Embryophyta</taxon>
        <taxon>Tracheophyta</taxon>
        <taxon>Spermatophyta</taxon>
        <taxon>Magnoliopsida</taxon>
        <taxon>eudicotyledons</taxon>
        <taxon>Gunneridae</taxon>
        <taxon>Pentapetalae</taxon>
        <taxon>asterids</taxon>
        <taxon>lamiids</taxon>
        <taxon>Solanales</taxon>
        <taxon>Solanaceae</taxon>
        <taxon>Solanoideae</taxon>
        <taxon>Solaneae</taxon>
        <taxon>Solanum</taxon>
    </lineage>
</organism>
<dbReference type="InParanoid" id="M0ZUA6"/>
<evidence type="ECO:0000256" key="1">
    <source>
        <dbReference type="SAM" id="MobiDB-lite"/>
    </source>
</evidence>
<feature type="region of interest" description="Disordered" evidence="1">
    <location>
        <begin position="26"/>
        <end position="53"/>
    </location>
</feature>
<dbReference type="Pfam" id="PF08284">
    <property type="entry name" value="RVP_2"/>
    <property type="match status" value="2"/>
</dbReference>
<dbReference type="EnsemblPlants" id="PGSC0003DMT400008236">
    <property type="protein sequence ID" value="PGSC0003DMT400008236"/>
    <property type="gene ID" value="PGSC0003DMG400003177"/>
</dbReference>
<evidence type="ECO:0000313" key="2">
    <source>
        <dbReference type="EnsemblPlants" id="PGSC0003DMT400008236"/>
    </source>
</evidence>
<dbReference type="Gramene" id="PGSC0003DMT400008236">
    <property type="protein sequence ID" value="PGSC0003DMT400008236"/>
    <property type="gene ID" value="PGSC0003DMG400003177"/>
</dbReference>
<proteinExistence type="predicted"/>
<dbReference type="PaxDb" id="4113-PGSC0003DMT400008236"/>
<reference evidence="3" key="1">
    <citation type="journal article" date="2011" name="Nature">
        <title>Genome sequence and analysis of the tuber crop potato.</title>
        <authorList>
            <consortium name="The Potato Genome Sequencing Consortium"/>
        </authorList>
    </citation>
    <scope>NUCLEOTIDE SEQUENCE [LARGE SCALE GENOMIC DNA]</scope>
    <source>
        <strain evidence="3">cv. DM1-3 516 R44</strain>
    </source>
</reference>